<dbReference type="InterPro" id="IPR011598">
    <property type="entry name" value="bHLH_dom"/>
</dbReference>
<organism evidence="7 8">
    <name type="scientific">Theobroma cacao</name>
    <name type="common">Cacao</name>
    <name type="synonym">Cocoa</name>
    <dbReference type="NCBI Taxonomy" id="3641"/>
    <lineage>
        <taxon>Eukaryota</taxon>
        <taxon>Viridiplantae</taxon>
        <taxon>Streptophyta</taxon>
        <taxon>Embryophyta</taxon>
        <taxon>Tracheophyta</taxon>
        <taxon>Spermatophyta</taxon>
        <taxon>Magnoliopsida</taxon>
        <taxon>eudicotyledons</taxon>
        <taxon>Gunneridae</taxon>
        <taxon>Pentapetalae</taxon>
        <taxon>rosids</taxon>
        <taxon>malvids</taxon>
        <taxon>Malvales</taxon>
        <taxon>Malvaceae</taxon>
        <taxon>Byttnerioideae</taxon>
        <taxon>Theobroma</taxon>
    </lineage>
</organism>
<dbReference type="SUPFAM" id="SSF47459">
    <property type="entry name" value="HLH, helix-loop-helix DNA-binding domain"/>
    <property type="match status" value="1"/>
</dbReference>
<gene>
    <name evidence="7" type="ORF">TCM_037645</name>
</gene>
<evidence type="ECO:0000259" key="6">
    <source>
        <dbReference type="PROSITE" id="PS50888"/>
    </source>
</evidence>
<evidence type="ECO:0000313" key="8">
    <source>
        <dbReference type="Proteomes" id="UP000026915"/>
    </source>
</evidence>
<dbReference type="InterPro" id="IPR044658">
    <property type="entry name" value="bHLH92/bHLH041-like"/>
</dbReference>
<dbReference type="InterPro" id="IPR055478">
    <property type="entry name" value="DUF7050"/>
</dbReference>
<dbReference type="HOGENOM" id="CLU_024717_1_0_1"/>
<dbReference type="PANTHER" id="PTHR46665">
    <property type="entry name" value="TRANSCRIPTION FACTOR BHLH041-RELATED-RELATED"/>
    <property type="match status" value="1"/>
</dbReference>
<dbReference type="OMA" id="TAIFMGC"/>
<dbReference type="GO" id="GO:0000976">
    <property type="term" value="F:transcription cis-regulatory region binding"/>
    <property type="evidence" value="ECO:0000318"/>
    <property type="project" value="GO_Central"/>
</dbReference>
<dbReference type="Gramene" id="EOY30429">
    <property type="protein sequence ID" value="EOY30429"/>
    <property type="gene ID" value="TCM_037645"/>
</dbReference>
<dbReference type="Pfam" id="PF23133">
    <property type="entry name" value="DUF7050"/>
    <property type="match status" value="1"/>
</dbReference>
<evidence type="ECO:0000313" key="7">
    <source>
        <dbReference type="EMBL" id="EOY30429.1"/>
    </source>
</evidence>
<keyword evidence="7" id="KW-0238">DNA-binding</keyword>
<feature type="region of interest" description="Disordered" evidence="5">
    <location>
        <begin position="150"/>
        <end position="218"/>
    </location>
</feature>
<dbReference type="InParanoid" id="A0A061GTG0"/>
<comment type="subcellular location">
    <subcellularLocation>
        <location evidence="1">Nucleus</location>
    </subcellularLocation>
</comment>
<evidence type="ECO:0000256" key="5">
    <source>
        <dbReference type="SAM" id="MobiDB-lite"/>
    </source>
</evidence>
<protein>
    <submittedName>
        <fullName evidence="7">Basic helix-loop-helix DNA-binding family protein, putative</fullName>
    </submittedName>
</protein>
<evidence type="ECO:0000256" key="3">
    <source>
        <dbReference type="ARBA" id="ARBA00023163"/>
    </source>
</evidence>
<dbReference type="Pfam" id="PF00010">
    <property type="entry name" value="HLH"/>
    <property type="match status" value="1"/>
</dbReference>
<evidence type="ECO:0000256" key="2">
    <source>
        <dbReference type="ARBA" id="ARBA00023015"/>
    </source>
</evidence>
<sequence>MDAVFHLDEASRAEFLQLLMHSTGCTYICLWSYIHQANSCLMCWDGCYNEESNQPRALRLFLEYRQLVFPLENDNGLVPGFAFRNNRPYIELGESELQNRIAQQTQRQFYGEAGIKTAVFMGCRSGEIELGSSNVVQLNMEMEMRGFFPEDFSRRSPVGDQLPQPQPTDPNRPSSSSSSLRSLSTGSPDSSLIFTIPSASRPQVPTDATPSSLQAISSSITDQHQQAMQALSQIRSNIQLPTLESEDAAMTRAILAVLTSPSSSSSSTSHQPQQNQNLPYNDYQLNPKASAFKRYAASMLGAPTTPARASLRAQSMQKRAVLFYGKLNLARREQQLRIRPTSNQLHHMMSERKRREKLNESFIALRSLLPSGTKKDKASVLCSAREHLTSLQAHIVELNRRNQLLEAQLLPSREAVGGEVTGSSNERFSVRITPVPESTSEQRIMDLRVSVRGERPIVDVLIHLLQFLKLDRNVSLLSIEANTHITDAGSVNNFNLRLRIEGNGWDEYTFQEAVRRLVADLAQ</sequence>
<feature type="compositionally biased region" description="Low complexity" evidence="5">
    <location>
        <begin position="174"/>
        <end position="192"/>
    </location>
</feature>
<accession>A0A061GTG0</accession>
<feature type="compositionally biased region" description="Polar residues" evidence="5">
    <location>
        <begin position="197"/>
        <end position="218"/>
    </location>
</feature>
<feature type="compositionally biased region" description="Low complexity" evidence="5">
    <location>
        <begin position="261"/>
        <end position="277"/>
    </location>
</feature>
<keyword evidence="3" id="KW-0804">Transcription</keyword>
<dbReference type="AlphaFoldDB" id="A0A061GTG0"/>
<dbReference type="PANTHER" id="PTHR46665:SF1">
    <property type="entry name" value="SPERMATOGENESIS- AND OOGENESIS-SPECIFIC BASIC HELIX-LOOP-HELIX-CONTAINING PROTEIN 1"/>
    <property type="match status" value="1"/>
</dbReference>
<dbReference type="SMART" id="SM00353">
    <property type="entry name" value="HLH"/>
    <property type="match status" value="1"/>
</dbReference>
<dbReference type="InterPro" id="IPR036638">
    <property type="entry name" value="HLH_DNA-bd_sf"/>
</dbReference>
<name>A0A061GTG0_THECC</name>
<dbReference type="FunCoup" id="A0A061GTG0">
    <property type="interactions" value="90"/>
</dbReference>
<dbReference type="PROSITE" id="PS50888">
    <property type="entry name" value="BHLH"/>
    <property type="match status" value="1"/>
</dbReference>
<dbReference type="Pfam" id="PF23132">
    <property type="entry name" value="DUF7049"/>
    <property type="match status" value="1"/>
</dbReference>
<dbReference type="Gene3D" id="4.10.280.10">
    <property type="entry name" value="Helix-loop-helix DNA-binding domain"/>
    <property type="match status" value="1"/>
</dbReference>
<evidence type="ECO:0000256" key="4">
    <source>
        <dbReference type="ARBA" id="ARBA00023242"/>
    </source>
</evidence>
<dbReference type="STRING" id="3641.A0A061GTG0"/>
<dbReference type="GO" id="GO:0046983">
    <property type="term" value="F:protein dimerization activity"/>
    <property type="evidence" value="ECO:0007669"/>
    <property type="project" value="InterPro"/>
</dbReference>
<feature type="region of interest" description="Disordered" evidence="5">
    <location>
        <begin position="261"/>
        <end position="281"/>
    </location>
</feature>
<reference evidence="7 8" key="1">
    <citation type="journal article" date="2013" name="Genome Biol.">
        <title>The genome sequence of the most widely cultivated cacao type and its use to identify candidate genes regulating pod color.</title>
        <authorList>
            <person name="Motamayor J.C."/>
            <person name="Mockaitis K."/>
            <person name="Schmutz J."/>
            <person name="Haiminen N."/>
            <person name="Iii D.L."/>
            <person name="Cornejo O."/>
            <person name="Findley S.D."/>
            <person name="Zheng P."/>
            <person name="Utro F."/>
            <person name="Royaert S."/>
            <person name="Saski C."/>
            <person name="Jenkins J."/>
            <person name="Podicheti R."/>
            <person name="Zhao M."/>
            <person name="Scheffler B.E."/>
            <person name="Stack J.C."/>
            <person name="Feltus F.A."/>
            <person name="Mustiga G.M."/>
            <person name="Amores F."/>
            <person name="Phillips W."/>
            <person name="Marelli J.P."/>
            <person name="May G.D."/>
            <person name="Shapiro H."/>
            <person name="Ma J."/>
            <person name="Bustamante C.D."/>
            <person name="Schnell R.J."/>
            <person name="Main D."/>
            <person name="Gilbert D."/>
            <person name="Parida L."/>
            <person name="Kuhn D.N."/>
        </authorList>
    </citation>
    <scope>NUCLEOTIDE SEQUENCE [LARGE SCALE GENOMIC DNA]</scope>
    <source>
        <strain evidence="8">cv. Matina 1-6</strain>
    </source>
</reference>
<keyword evidence="8" id="KW-1185">Reference proteome</keyword>
<keyword evidence="4" id="KW-0539">Nucleus</keyword>
<dbReference type="InterPro" id="IPR055477">
    <property type="entry name" value="DUF7049"/>
</dbReference>
<keyword evidence="2" id="KW-0805">Transcription regulation</keyword>
<feature type="domain" description="BHLH" evidence="6">
    <location>
        <begin position="342"/>
        <end position="391"/>
    </location>
</feature>
<dbReference type="EMBL" id="CM001887">
    <property type="protein sequence ID" value="EOY30429.1"/>
    <property type="molecule type" value="Genomic_DNA"/>
</dbReference>
<dbReference type="Proteomes" id="UP000026915">
    <property type="component" value="Chromosome 9"/>
</dbReference>
<dbReference type="GO" id="GO:0005634">
    <property type="term" value="C:nucleus"/>
    <property type="evidence" value="ECO:0000318"/>
    <property type="project" value="GO_Central"/>
</dbReference>
<proteinExistence type="predicted"/>
<evidence type="ECO:0000256" key="1">
    <source>
        <dbReference type="ARBA" id="ARBA00004123"/>
    </source>
</evidence>
<dbReference type="eggNOG" id="ENOG502QUVA">
    <property type="taxonomic scope" value="Eukaryota"/>
</dbReference>